<reference evidence="1 2" key="1">
    <citation type="journal article" date="2024" name="G3 (Bethesda)">
        <title>Genome assembly of Hibiscus sabdariffa L. provides insights into metabolisms of medicinal natural products.</title>
        <authorList>
            <person name="Kim T."/>
        </authorList>
    </citation>
    <scope>NUCLEOTIDE SEQUENCE [LARGE SCALE GENOMIC DNA]</scope>
    <source>
        <strain evidence="1">TK-2024</strain>
        <tissue evidence="1">Old leaves</tissue>
    </source>
</reference>
<dbReference type="EMBL" id="JBBPBM010000005">
    <property type="protein sequence ID" value="KAK8584518.1"/>
    <property type="molecule type" value="Genomic_DNA"/>
</dbReference>
<dbReference type="PANTHER" id="PTHR33033">
    <property type="entry name" value="POLYNUCLEOTIDYL TRANSFERASE, RIBONUCLEASE H-LIKE SUPERFAMILY PROTEIN-RELATED"/>
    <property type="match status" value="1"/>
</dbReference>
<sequence length="139" mass="15630">MYLAKWPNDGCSITNFVNNLNLWSIPYMRKLVECNVAWSTPLEGQVKFNTDGAVVGSYRWVKEISIVFESDCINAVSWLHNPISSSVIFKEIIEACIRLCSNISWSIHAVDRSCNSYADHLAKAGISRGEDRAFLAQIV</sequence>
<evidence type="ECO:0008006" key="3">
    <source>
        <dbReference type="Google" id="ProtNLM"/>
    </source>
</evidence>
<evidence type="ECO:0000313" key="2">
    <source>
        <dbReference type="Proteomes" id="UP001472677"/>
    </source>
</evidence>
<evidence type="ECO:0000313" key="1">
    <source>
        <dbReference type="EMBL" id="KAK8584518.1"/>
    </source>
</evidence>
<keyword evidence="2" id="KW-1185">Reference proteome</keyword>
<comment type="caution">
    <text evidence="1">The sequence shown here is derived from an EMBL/GenBank/DDBJ whole genome shotgun (WGS) entry which is preliminary data.</text>
</comment>
<dbReference type="InterPro" id="IPR036397">
    <property type="entry name" value="RNaseH_sf"/>
</dbReference>
<protein>
    <recommendedName>
        <fullName evidence="3">RNase H type-1 domain-containing protein</fullName>
    </recommendedName>
</protein>
<gene>
    <name evidence="1" type="ORF">V6N12_068759</name>
</gene>
<dbReference type="Gene3D" id="3.30.420.10">
    <property type="entry name" value="Ribonuclease H-like superfamily/Ribonuclease H"/>
    <property type="match status" value="1"/>
</dbReference>
<dbReference type="InterPro" id="IPR012337">
    <property type="entry name" value="RNaseH-like_sf"/>
</dbReference>
<accession>A0ABR2FR48</accession>
<dbReference type="PANTHER" id="PTHR33033:SF121">
    <property type="entry name" value="POLYNUCLEOTIDYL TRANSFERASE, RIBONUCLEASE H-LIKE SUPERFAMILY PROTEIN"/>
    <property type="match status" value="1"/>
</dbReference>
<name>A0ABR2FR48_9ROSI</name>
<organism evidence="1 2">
    <name type="scientific">Hibiscus sabdariffa</name>
    <name type="common">roselle</name>
    <dbReference type="NCBI Taxonomy" id="183260"/>
    <lineage>
        <taxon>Eukaryota</taxon>
        <taxon>Viridiplantae</taxon>
        <taxon>Streptophyta</taxon>
        <taxon>Embryophyta</taxon>
        <taxon>Tracheophyta</taxon>
        <taxon>Spermatophyta</taxon>
        <taxon>Magnoliopsida</taxon>
        <taxon>eudicotyledons</taxon>
        <taxon>Gunneridae</taxon>
        <taxon>Pentapetalae</taxon>
        <taxon>rosids</taxon>
        <taxon>malvids</taxon>
        <taxon>Malvales</taxon>
        <taxon>Malvaceae</taxon>
        <taxon>Malvoideae</taxon>
        <taxon>Hibiscus</taxon>
    </lineage>
</organism>
<dbReference type="Proteomes" id="UP001472677">
    <property type="component" value="Unassembled WGS sequence"/>
</dbReference>
<dbReference type="SUPFAM" id="SSF53098">
    <property type="entry name" value="Ribonuclease H-like"/>
    <property type="match status" value="1"/>
</dbReference>
<proteinExistence type="predicted"/>